<reference evidence="4" key="1">
    <citation type="journal article" date="2014" name="Front. Microbiol.">
        <title>High frequency of phylogenetically diverse reductive dehalogenase-homologous genes in deep subseafloor sedimentary metagenomes.</title>
        <authorList>
            <person name="Kawai M."/>
            <person name="Futagami T."/>
            <person name="Toyoda A."/>
            <person name="Takaki Y."/>
            <person name="Nishi S."/>
            <person name="Hori S."/>
            <person name="Arai W."/>
            <person name="Tsubouchi T."/>
            <person name="Morono Y."/>
            <person name="Uchiyama I."/>
            <person name="Ito T."/>
            <person name="Fujiyama A."/>
            <person name="Inagaki F."/>
            <person name="Takami H."/>
        </authorList>
    </citation>
    <scope>NUCLEOTIDE SEQUENCE</scope>
    <source>
        <strain evidence="4">Expedition CK06-06</strain>
    </source>
</reference>
<keyword evidence="2" id="KW-0413">Isomerase</keyword>
<dbReference type="GO" id="GO:0006457">
    <property type="term" value="P:protein folding"/>
    <property type="evidence" value="ECO:0007669"/>
    <property type="project" value="InterPro"/>
</dbReference>
<dbReference type="InterPro" id="IPR037041">
    <property type="entry name" value="Trigger_fac_C_sf"/>
</dbReference>
<dbReference type="SUPFAM" id="SSF109998">
    <property type="entry name" value="Triger factor/SurA peptide-binding domain-like"/>
    <property type="match status" value="1"/>
</dbReference>
<evidence type="ECO:0000256" key="2">
    <source>
        <dbReference type="ARBA" id="ARBA00023235"/>
    </source>
</evidence>
<feature type="domain" description="Trigger factor C-terminal" evidence="3">
    <location>
        <begin position="1"/>
        <end position="94"/>
    </location>
</feature>
<dbReference type="EMBL" id="BARV01003791">
    <property type="protein sequence ID" value="GAI11757.1"/>
    <property type="molecule type" value="Genomic_DNA"/>
</dbReference>
<dbReference type="Pfam" id="PF05698">
    <property type="entry name" value="Trigger_C"/>
    <property type="match status" value="1"/>
</dbReference>
<dbReference type="InterPro" id="IPR027304">
    <property type="entry name" value="Trigger_fact/SurA_dom_sf"/>
</dbReference>
<sequence length="102" mass="12405">EDYLKKEKLSEEKLRARLYKEIEREFSTFFIMEGIIEREKIEVKEEEIDERIKKSVNGELKEEKLARVRKNLNSRGELNMIEARMREEKVINLLYQEARISK</sequence>
<dbReference type="GO" id="GO:0015031">
    <property type="term" value="P:protein transport"/>
    <property type="evidence" value="ECO:0007669"/>
    <property type="project" value="InterPro"/>
</dbReference>
<accession>X1KXF1</accession>
<dbReference type="Gene3D" id="1.10.3120.10">
    <property type="entry name" value="Trigger factor, C-terminal domain"/>
    <property type="match status" value="1"/>
</dbReference>
<protein>
    <recommendedName>
        <fullName evidence="3">Trigger factor C-terminal domain-containing protein</fullName>
    </recommendedName>
</protein>
<dbReference type="InterPro" id="IPR008880">
    <property type="entry name" value="Trigger_fac_C"/>
</dbReference>
<organism evidence="4">
    <name type="scientific">marine sediment metagenome</name>
    <dbReference type="NCBI Taxonomy" id="412755"/>
    <lineage>
        <taxon>unclassified sequences</taxon>
        <taxon>metagenomes</taxon>
        <taxon>ecological metagenomes</taxon>
    </lineage>
</organism>
<comment type="caution">
    <text evidence="4">The sequence shown here is derived from an EMBL/GenBank/DDBJ whole genome shotgun (WGS) entry which is preliminary data.</text>
</comment>
<keyword evidence="1" id="KW-0697">Rotamase</keyword>
<dbReference type="GO" id="GO:0003755">
    <property type="term" value="F:peptidyl-prolyl cis-trans isomerase activity"/>
    <property type="evidence" value="ECO:0007669"/>
    <property type="project" value="UniProtKB-KW"/>
</dbReference>
<name>X1KXF1_9ZZZZ</name>
<feature type="non-terminal residue" evidence="4">
    <location>
        <position position="1"/>
    </location>
</feature>
<gene>
    <name evidence="4" type="ORF">S06H3_08843</name>
</gene>
<proteinExistence type="predicted"/>
<evidence type="ECO:0000256" key="1">
    <source>
        <dbReference type="ARBA" id="ARBA00023110"/>
    </source>
</evidence>
<evidence type="ECO:0000259" key="3">
    <source>
        <dbReference type="Pfam" id="PF05698"/>
    </source>
</evidence>
<evidence type="ECO:0000313" key="4">
    <source>
        <dbReference type="EMBL" id="GAI11757.1"/>
    </source>
</evidence>
<dbReference type="AlphaFoldDB" id="X1KXF1"/>